<evidence type="ECO:0000259" key="1">
    <source>
        <dbReference type="Pfam" id="PF24706"/>
    </source>
</evidence>
<dbReference type="InterPro" id="IPR056086">
    <property type="entry name" value="DUF7669"/>
</dbReference>
<gene>
    <name evidence="2" type="ORF">SAMN00790413_04261</name>
</gene>
<dbReference type="RefSeq" id="WP_425429918.1">
    <property type="nucleotide sequence ID" value="NZ_FWWU01000006.1"/>
</dbReference>
<dbReference type="EMBL" id="FWWU01000006">
    <property type="protein sequence ID" value="SMB83099.1"/>
    <property type="molecule type" value="Genomic_DNA"/>
</dbReference>
<proteinExistence type="predicted"/>
<sequence length="104" mass="11605">MGCRSQVLQAARTLARQSLDKTFKRTDLLEMMRAQGTHFSPQAIRTHVTATMCRISARSANVRYPDLDRVRPGRYRINGCTWGCRNVTGRSLRTSGGCSAKDAT</sequence>
<evidence type="ECO:0000313" key="3">
    <source>
        <dbReference type="Proteomes" id="UP000192582"/>
    </source>
</evidence>
<dbReference type="Proteomes" id="UP000192582">
    <property type="component" value="Unassembled WGS sequence"/>
</dbReference>
<feature type="domain" description="DUF7669" evidence="1">
    <location>
        <begin position="9"/>
        <end position="76"/>
    </location>
</feature>
<reference evidence="2 3" key="1">
    <citation type="submission" date="2017-04" db="EMBL/GenBank/DDBJ databases">
        <authorList>
            <person name="Afonso C.L."/>
            <person name="Miller P.J."/>
            <person name="Scott M.A."/>
            <person name="Spackman E."/>
            <person name="Goraichik I."/>
            <person name="Dimitrov K.M."/>
            <person name="Suarez D.L."/>
            <person name="Swayne D.E."/>
        </authorList>
    </citation>
    <scope>NUCLEOTIDE SEQUENCE [LARGE SCALE GENOMIC DNA]</scope>
    <source>
        <strain evidence="2 3">KR-140</strain>
    </source>
</reference>
<accession>A0A1W1UQ23</accession>
<dbReference type="Pfam" id="PF24706">
    <property type="entry name" value="DUF7669"/>
    <property type="match status" value="1"/>
</dbReference>
<organism evidence="2 3">
    <name type="scientific">Deinococcus hopiensis KR-140</name>
    <dbReference type="NCBI Taxonomy" id="695939"/>
    <lineage>
        <taxon>Bacteria</taxon>
        <taxon>Thermotogati</taxon>
        <taxon>Deinococcota</taxon>
        <taxon>Deinococci</taxon>
        <taxon>Deinococcales</taxon>
        <taxon>Deinococcaceae</taxon>
        <taxon>Deinococcus</taxon>
    </lineage>
</organism>
<protein>
    <recommendedName>
        <fullName evidence="1">DUF7669 domain-containing protein</fullName>
    </recommendedName>
</protein>
<keyword evidence="3" id="KW-1185">Reference proteome</keyword>
<dbReference type="AlphaFoldDB" id="A0A1W1UQ23"/>
<evidence type="ECO:0000313" key="2">
    <source>
        <dbReference type="EMBL" id="SMB83099.1"/>
    </source>
</evidence>
<name>A0A1W1UQ23_9DEIO</name>